<gene>
    <name evidence="5" type="ORF">LI90_1937</name>
    <name evidence="4" type="ORF">TH66_19305</name>
    <name evidence="6" type="ORF">TR74_24525</name>
</gene>
<dbReference type="InterPro" id="IPR036663">
    <property type="entry name" value="Fumarylacetoacetase_C_sf"/>
</dbReference>
<evidence type="ECO:0000313" key="6">
    <source>
        <dbReference type="EMBL" id="KWX03944.1"/>
    </source>
</evidence>
<dbReference type="EMBL" id="JYIJ01000019">
    <property type="protein sequence ID" value="KWW97677.1"/>
    <property type="molecule type" value="Genomic_DNA"/>
</dbReference>
<dbReference type="Proteomes" id="UP000070598">
    <property type="component" value="Unassembled WGS sequence"/>
</dbReference>
<keyword evidence="2" id="KW-0479">Metal-binding</keyword>
<accession>A0A132MSW5</accession>
<dbReference type="PANTHER" id="PTHR42796:SF4">
    <property type="entry name" value="FUMARYLACETOACETATE HYDROLASE DOMAIN-CONTAINING PROTEIN 2A"/>
    <property type="match status" value="1"/>
</dbReference>
<dbReference type="EC" id="4.1.1.68" evidence="5"/>
<comment type="caution">
    <text evidence="5">The sequence shown here is derived from an EMBL/GenBank/DDBJ whole genome shotgun (WGS) entry which is preliminary data.</text>
</comment>
<dbReference type="FunFam" id="3.90.850.10:FF:000002">
    <property type="entry name" value="2-hydroxyhepta-2,4-diene-1,7-dioate isomerase"/>
    <property type="match status" value="1"/>
</dbReference>
<evidence type="ECO:0000256" key="1">
    <source>
        <dbReference type="ARBA" id="ARBA00010211"/>
    </source>
</evidence>
<dbReference type="SUPFAM" id="SSF56529">
    <property type="entry name" value="FAH"/>
    <property type="match status" value="1"/>
</dbReference>
<evidence type="ECO:0000256" key="2">
    <source>
        <dbReference type="ARBA" id="ARBA00022723"/>
    </source>
</evidence>
<feature type="domain" description="Fumarylacetoacetase-like C-terminal" evidence="3">
    <location>
        <begin position="75"/>
        <end position="280"/>
    </location>
</feature>
<evidence type="ECO:0000259" key="3">
    <source>
        <dbReference type="Pfam" id="PF01557"/>
    </source>
</evidence>
<evidence type="ECO:0000313" key="7">
    <source>
        <dbReference type="Proteomes" id="UP000070188"/>
    </source>
</evidence>
<keyword evidence="5" id="KW-0456">Lyase</keyword>
<evidence type="ECO:0000313" key="9">
    <source>
        <dbReference type="Proteomes" id="UP000070659"/>
    </source>
</evidence>
<dbReference type="GO" id="GO:0018800">
    <property type="term" value="F:5-oxopent-3-ene-1,2,5-tricarboxylate decarboxylase activity"/>
    <property type="evidence" value="ECO:0007669"/>
    <property type="project" value="UniProtKB-EC"/>
</dbReference>
<dbReference type="Pfam" id="PF01557">
    <property type="entry name" value="FAA_hydrolase"/>
    <property type="match status" value="1"/>
</dbReference>
<keyword evidence="7" id="KW-1185">Reference proteome</keyword>
<dbReference type="STRING" id="1469144.LI90_1937"/>
<dbReference type="InterPro" id="IPR051121">
    <property type="entry name" value="FAH"/>
</dbReference>
<dbReference type="Proteomes" id="UP000070659">
    <property type="component" value="Unassembled WGS sequence"/>
</dbReference>
<dbReference type="GO" id="GO:0046872">
    <property type="term" value="F:metal ion binding"/>
    <property type="evidence" value="ECO:0007669"/>
    <property type="project" value="UniProtKB-KW"/>
</dbReference>
<dbReference type="PATRIC" id="fig|1469144.10.peg.2096"/>
<dbReference type="EMBL" id="LAXD01000001">
    <property type="protein sequence ID" value="KWX00909.1"/>
    <property type="molecule type" value="Genomic_DNA"/>
</dbReference>
<proteinExistence type="inferred from homology"/>
<dbReference type="AlphaFoldDB" id="A0A132MSW5"/>
<evidence type="ECO:0000313" key="8">
    <source>
        <dbReference type="Proteomes" id="UP000070598"/>
    </source>
</evidence>
<reference evidence="7" key="4">
    <citation type="submission" date="2015-04" db="EMBL/GenBank/DDBJ databases">
        <title>Physiological reanalysis, assessment of diazotrophy, and genome sequences of multiple isolates of Streptomyces thermoautotrophicus.</title>
        <authorList>
            <person name="MacKellar D.C."/>
            <person name="Lieber L."/>
            <person name="Norman J."/>
            <person name="Bolger A."/>
            <person name="Tobin C."/>
            <person name="Murray J.W."/>
            <person name="Chang R."/>
            <person name="Ford T."/>
            <person name="Nguyen P.Q."/>
            <person name="Woodward J."/>
            <person name="Permingeat H."/>
            <person name="Joshi N.S."/>
            <person name="Silver P.A."/>
            <person name="Usadel B."/>
            <person name="Rutherford A.W."/>
            <person name="Friesen M."/>
            <person name="Prell J."/>
        </authorList>
    </citation>
    <scope>NUCLEOTIDE SEQUENCE [LARGE SCALE GENOMIC DNA]</scope>
    <source>
        <strain evidence="7">H1</strain>
    </source>
</reference>
<reference evidence="5" key="3">
    <citation type="submission" date="2015-04" db="EMBL/GenBank/DDBJ databases">
        <title>Physiological reanalysis, assessment of diazotrophy, and genome sequences of multiple isolates of Streptomyces thermoautotrophicus.</title>
        <authorList>
            <person name="MacKellar D.C."/>
            <person name="Lieber L."/>
            <person name="Norman J."/>
            <person name="Bolger A."/>
            <person name="Tobin C."/>
            <person name="Murray J.W."/>
            <person name="Woodward J."/>
            <person name="Friesen M."/>
            <person name="Prell J."/>
        </authorList>
    </citation>
    <scope>NUCLEOTIDE SEQUENCE [LARGE SCALE GENOMIC DNA]</scope>
    <source>
        <strain evidence="5">H1</strain>
    </source>
</reference>
<evidence type="ECO:0000313" key="4">
    <source>
        <dbReference type="EMBL" id="KWW97677.1"/>
    </source>
</evidence>
<reference evidence="8" key="2">
    <citation type="submission" date="2015-02" db="EMBL/GenBank/DDBJ databases">
        <title>Physiological reanalysis, assessment of diazotrophy, and genome sequences of multiple isolates of Streptomyces thermoautotrophicus.</title>
        <authorList>
            <person name="MacKellar D.C."/>
            <person name="Lieber L."/>
            <person name="Norman J."/>
            <person name="Bolger A."/>
            <person name="Tobin C."/>
            <person name="Murray J.W."/>
            <person name="Friesen M."/>
            <person name="Prell J."/>
        </authorList>
    </citation>
    <scope>NUCLEOTIDE SEQUENCE [LARGE SCALE GENOMIC DNA]</scope>
    <source>
        <strain evidence="8">UBT1</strain>
    </source>
</reference>
<dbReference type="InterPro" id="IPR011234">
    <property type="entry name" value="Fumarylacetoacetase-like_C"/>
</dbReference>
<reference evidence="4 9" key="1">
    <citation type="submission" date="2015-02" db="EMBL/GenBank/DDBJ databases">
        <title>Physiological reanalysis, assessment of diazotrophy, and genome sequences of multiple isolates of Streptomyces thermoautotrophicus.</title>
        <authorList>
            <person name="MacKellar D.C."/>
            <person name="Lieber L."/>
            <person name="Norman J."/>
            <person name="Bolger A."/>
            <person name="Tobin C."/>
            <person name="Murray J.W."/>
            <person name="Prell J."/>
        </authorList>
    </citation>
    <scope>NUCLEOTIDE SEQUENCE [LARGE SCALE GENOMIC DNA]</scope>
    <source>
        <strain evidence="4 9">UBT1</strain>
    </source>
</reference>
<dbReference type="PANTHER" id="PTHR42796">
    <property type="entry name" value="FUMARYLACETOACETATE HYDROLASE DOMAIN-CONTAINING PROTEIN 2A-RELATED"/>
    <property type="match status" value="1"/>
</dbReference>
<dbReference type="EMBL" id="JYIK01001124">
    <property type="protein sequence ID" value="KWX03944.1"/>
    <property type="molecule type" value="Genomic_DNA"/>
</dbReference>
<dbReference type="GO" id="GO:0016853">
    <property type="term" value="F:isomerase activity"/>
    <property type="evidence" value="ECO:0007669"/>
    <property type="project" value="UniProtKB-ARBA"/>
</dbReference>
<dbReference type="Proteomes" id="UP000070188">
    <property type="component" value="Unassembled WGS sequence"/>
</dbReference>
<comment type="similarity">
    <text evidence="1">Belongs to the FAH family.</text>
</comment>
<organism evidence="5 7">
    <name type="scientific">Carbonactinospora thermoautotrophica</name>
    <dbReference type="NCBI Taxonomy" id="1469144"/>
    <lineage>
        <taxon>Bacteria</taxon>
        <taxon>Bacillati</taxon>
        <taxon>Actinomycetota</taxon>
        <taxon>Actinomycetes</taxon>
        <taxon>Kitasatosporales</taxon>
        <taxon>Carbonactinosporaceae</taxon>
        <taxon>Carbonactinospora</taxon>
    </lineage>
</organism>
<dbReference type="RefSeq" id="WP_066886858.1">
    <property type="nucleotide sequence ID" value="NZ_JYIJ01000019.1"/>
</dbReference>
<dbReference type="Gene3D" id="3.90.850.10">
    <property type="entry name" value="Fumarylacetoacetase-like, C-terminal domain"/>
    <property type="match status" value="1"/>
</dbReference>
<evidence type="ECO:0000313" key="5">
    <source>
        <dbReference type="EMBL" id="KWX00909.1"/>
    </source>
</evidence>
<name>A0A132MSW5_9ACTN</name>
<dbReference type="GO" id="GO:0019752">
    <property type="term" value="P:carboxylic acid metabolic process"/>
    <property type="evidence" value="ECO:0007669"/>
    <property type="project" value="UniProtKB-ARBA"/>
</dbReference>
<dbReference type="OrthoDB" id="2273115at2"/>
<sequence>MQLMRLGPYGHERPAVRADDGLVYDLSSVTRDIDGDFFAGCGIDRARDALAAGRLPKLDHVGLRVGAPVARPAAIVCVGQNYAAHAAECGVEPPTSPVIFLKHPNTLVGPYDDVLIPRGSSGIDYEVELAVVISQRAQYLDSPDDAMKYIAGYAVSNDVTERTFQFDLSGGQWSKGKCAPTFNPMGPGLVPADEVPSVQSLRLRSRVNGEPRQDSTTADMVFSVAFLVWHLSQFLTLEPGDIINTGTPEGVALSGRFPYLAEGDVVECEIEGLGCQRQVVKKA</sequence>
<protein>
    <submittedName>
        <fullName evidence="5">2-hydroxyhepta-2</fullName>
        <ecNumber evidence="5">4.1.1.68</ecNumber>
    </submittedName>
    <submittedName>
        <fullName evidence="4">Membrane protein</fullName>
    </submittedName>
</protein>